<dbReference type="EMBL" id="JBHTEY010000004">
    <property type="protein sequence ID" value="MFC7613376.1"/>
    <property type="molecule type" value="Genomic_DNA"/>
</dbReference>
<accession>A0ABW2TIX8</accession>
<evidence type="ECO:0000313" key="3">
    <source>
        <dbReference type="Proteomes" id="UP001596512"/>
    </source>
</evidence>
<proteinExistence type="predicted"/>
<keyword evidence="3" id="KW-1185">Reference proteome</keyword>
<feature type="region of interest" description="Disordered" evidence="1">
    <location>
        <begin position="1"/>
        <end position="34"/>
    </location>
</feature>
<gene>
    <name evidence="2" type="ORF">ACFQV2_06930</name>
</gene>
<evidence type="ECO:0000256" key="1">
    <source>
        <dbReference type="SAM" id="MobiDB-lite"/>
    </source>
</evidence>
<sequence>MPTTTAPTTPAPTTPTSAPVTTIPPPPPTTVNPDRVFWTGTITLTEYAVTDYTRMRDLDTAPPRTDDDEGDVGARDIEATWGELVAPQGMSTVAAWTGPKPTRAQCREAASAAGAELVELGPGDHACVRTSQGRTAWLQVTKFAGDQSLQAKATVWDDAES</sequence>
<name>A0ABW2TIX8_9PSEU</name>
<comment type="caution">
    <text evidence="2">The sequence shown here is derived from an EMBL/GenBank/DDBJ whole genome shotgun (WGS) entry which is preliminary data.</text>
</comment>
<dbReference type="Proteomes" id="UP001596512">
    <property type="component" value="Unassembled WGS sequence"/>
</dbReference>
<protein>
    <submittedName>
        <fullName evidence="2">Uncharacterized protein</fullName>
    </submittedName>
</protein>
<organism evidence="2 3">
    <name type="scientific">Actinokineospora soli</name>
    <dbReference type="NCBI Taxonomy" id="1048753"/>
    <lineage>
        <taxon>Bacteria</taxon>
        <taxon>Bacillati</taxon>
        <taxon>Actinomycetota</taxon>
        <taxon>Actinomycetes</taxon>
        <taxon>Pseudonocardiales</taxon>
        <taxon>Pseudonocardiaceae</taxon>
        <taxon>Actinokineospora</taxon>
    </lineage>
</organism>
<evidence type="ECO:0000313" key="2">
    <source>
        <dbReference type="EMBL" id="MFC7613376.1"/>
    </source>
</evidence>
<reference evidence="3" key="1">
    <citation type="journal article" date="2019" name="Int. J. Syst. Evol. Microbiol.">
        <title>The Global Catalogue of Microorganisms (GCM) 10K type strain sequencing project: providing services to taxonomists for standard genome sequencing and annotation.</title>
        <authorList>
            <consortium name="The Broad Institute Genomics Platform"/>
            <consortium name="The Broad Institute Genome Sequencing Center for Infectious Disease"/>
            <person name="Wu L."/>
            <person name="Ma J."/>
        </authorList>
    </citation>
    <scope>NUCLEOTIDE SEQUENCE [LARGE SCALE GENOMIC DNA]</scope>
    <source>
        <strain evidence="3">JCM 17695</strain>
    </source>
</reference>